<dbReference type="InterPro" id="IPR000257">
    <property type="entry name" value="Uroporphyrinogen_deCOase"/>
</dbReference>
<dbReference type="PROSITE" id="PS00907">
    <property type="entry name" value="UROD_2"/>
    <property type="match status" value="1"/>
</dbReference>
<dbReference type="PROSITE" id="PS00906">
    <property type="entry name" value="UROD_1"/>
    <property type="match status" value="1"/>
</dbReference>
<evidence type="ECO:0000313" key="15">
    <source>
        <dbReference type="EMBL" id="SPJ31882.1"/>
    </source>
</evidence>
<dbReference type="OrthoDB" id="9806656at2"/>
<comment type="pathway">
    <text evidence="2 10 11">Porphyrin-containing compound metabolism; protoporphyrin-IX biosynthesis; coproporphyrinogen-III from 5-aminolevulinate: step 4/4.</text>
</comment>
<dbReference type="UniPathway" id="UPA00251">
    <property type="reaction ID" value="UER00321"/>
</dbReference>
<organism evidence="15 16">
    <name type="scientific">Protochlamydia amoebophila (strain UWE25)</name>
    <dbReference type="NCBI Taxonomy" id="264201"/>
    <lineage>
        <taxon>Bacteria</taxon>
        <taxon>Pseudomonadati</taxon>
        <taxon>Chlamydiota</taxon>
        <taxon>Chlamydiia</taxon>
        <taxon>Parachlamydiales</taxon>
        <taxon>Parachlamydiaceae</taxon>
        <taxon>Candidatus Protochlamydia</taxon>
    </lineage>
</organism>
<dbReference type="AlphaFoldDB" id="A0A2P9HA74"/>
<dbReference type="FunFam" id="3.20.20.210:FF:000008">
    <property type="entry name" value="Uroporphyrinogen decarboxylase"/>
    <property type="match status" value="1"/>
</dbReference>
<comment type="caution">
    <text evidence="10">Lacks conserved residue(s) required for the propagation of feature annotation.</text>
</comment>
<evidence type="ECO:0000256" key="12">
    <source>
        <dbReference type="RuleBase" id="RU004169"/>
    </source>
</evidence>
<feature type="domain" description="Uroporphyrinogen decarboxylase (URO-D)" evidence="14">
    <location>
        <begin position="139"/>
        <end position="155"/>
    </location>
</feature>
<feature type="binding site" evidence="10">
    <location>
        <position position="206"/>
    </location>
    <ligand>
        <name>substrate</name>
    </ligand>
</feature>
<evidence type="ECO:0000256" key="8">
    <source>
        <dbReference type="ARBA" id="ARBA00023239"/>
    </source>
</evidence>
<evidence type="ECO:0000259" key="14">
    <source>
        <dbReference type="PROSITE" id="PS00907"/>
    </source>
</evidence>
<proteinExistence type="inferred from homology"/>
<evidence type="ECO:0000256" key="3">
    <source>
        <dbReference type="ARBA" id="ARBA00009935"/>
    </source>
</evidence>
<evidence type="ECO:0000256" key="5">
    <source>
        <dbReference type="ARBA" id="ARBA00012288"/>
    </source>
</evidence>
<dbReference type="PANTHER" id="PTHR21091:SF169">
    <property type="entry name" value="UROPORPHYRINOGEN DECARBOXYLASE"/>
    <property type="match status" value="1"/>
</dbReference>
<dbReference type="InterPro" id="IPR038071">
    <property type="entry name" value="UROD/MetE-like_sf"/>
</dbReference>
<dbReference type="NCBIfam" id="TIGR01464">
    <property type="entry name" value="hemE"/>
    <property type="match status" value="1"/>
</dbReference>
<comment type="catalytic activity">
    <reaction evidence="10 11">
        <text>uroporphyrinogen III + 4 H(+) = coproporphyrinogen III + 4 CO2</text>
        <dbReference type="Rhea" id="RHEA:19865"/>
        <dbReference type="ChEBI" id="CHEBI:15378"/>
        <dbReference type="ChEBI" id="CHEBI:16526"/>
        <dbReference type="ChEBI" id="CHEBI:57308"/>
        <dbReference type="ChEBI" id="CHEBI:57309"/>
        <dbReference type="EC" id="4.1.1.37"/>
    </reaction>
</comment>
<comment type="subunit">
    <text evidence="4 10">Homodimer.</text>
</comment>
<keyword evidence="8 10" id="KW-0456">Lyase</keyword>
<dbReference type="Gene3D" id="3.20.20.210">
    <property type="match status" value="1"/>
</dbReference>
<gene>
    <name evidence="10" type="primary">hemE</name>
    <name evidence="15" type="ORF">PC_RS07260</name>
</gene>
<feature type="domain" description="Uroporphyrinogen decarboxylase (URO-D)" evidence="13">
    <location>
        <begin position="22"/>
        <end position="31"/>
    </location>
</feature>
<evidence type="ECO:0000256" key="2">
    <source>
        <dbReference type="ARBA" id="ARBA00004804"/>
    </source>
</evidence>
<feature type="site" description="Transition state stabilizer" evidence="10">
    <location>
        <position position="76"/>
    </location>
</feature>
<evidence type="ECO:0000256" key="7">
    <source>
        <dbReference type="ARBA" id="ARBA00022793"/>
    </source>
</evidence>
<dbReference type="SUPFAM" id="SSF51726">
    <property type="entry name" value="UROD/MetE-like"/>
    <property type="match status" value="1"/>
</dbReference>
<keyword evidence="16" id="KW-1185">Reference proteome</keyword>
<evidence type="ECO:0000256" key="9">
    <source>
        <dbReference type="ARBA" id="ARBA00023244"/>
    </source>
</evidence>
<dbReference type="InterPro" id="IPR006361">
    <property type="entry name" value="Uroporphyrinogen_deCO2ase_HemE"/>
</dbReference>
<feature type="binding site" evidence="10">
    <location>
        <position position="151"/>
    </location>
    <ligand>
        <name>substrate</name>
    </ligand>
</feature>
<dbReference type="PANTHER" id="PTHR21091">
    <property type="entry name" value="METHYLTETRAHYDROFOLATE:HOMOCYSTEINE METHYLTRANSFERASE RELATED"/>
    <property type="match status" value="1"/>
</dbReference>
<dbReference type="GO" id="GO:0006782">
    <property type="term" value="P:protoporphyrinogen IX biosynthetic process"/>
    <property type="evidence" value="ECO:0007669"/>
    <property type="project" value="UniProtKB-UniRule"/>
</dbReference>
<evidence type="ECO:0000259" key="13">
    <source>
        <dbReference type="PROSITE" id="PS00906"/>
    </source>
</evidence>
<sequence length="342" mass="39027">MSSSFNDRLLQALQCRNNSRPPVWLMRQAGRHLASYRALREKYSFLDMCHNPELIAEVTLLPIEAYQVDAAILFSDILVIPEALKVGVRFEDKVGPIIEKPITNLHDIEKLAMPEDLTSLEFVKEGIRCLQPRLNVPLIGFCGAPFTVASYMIEGKTSRDFKKIKHWMYHEPQGFHTLLRKIADWSIAYLNMQIDAGVHALQIFDSWANTLSYRQFQEFSLNYLKYILKGLKKDIPLILFCRGSSVFGPDLASIKPAAVGLDWNCRVKRMRDVIPYPIALQGNLDPDLLYAPLPKIREEVNALLDEMEGDRGFILNLGHGIFPDVSEEAVRTLVETVRERRG</sequence>
<evidence type="ECO:0000256" key="6">
    <source>
        <dbReference type="ARBA" id="ARBA00022490"/>
    </source>
</evidence>
<feature type="binding site" evidence="10">
    <location>
        <position position="76"/>
    </location>
    <ligand>
        <name>substrate</name>
    </ligand>
</feature>
<keyword evidence="6 10" id="KW-0963">Cytoplasm</keyword>
<dbReference type="Pfam" id="PF01208">
    <property type="entry name" value="URO-D"/>
    <property type="match status" value="1"/>
</dbReference>
<dbReference type="CDD" id="cd00717">
    <property type="entry name" value="URO-D"/>
    <property type="match status" value="1"/>
</dbReference>
<protein>
    <recommendedName>
        <fullName evidence="5 10">Uroporphyrinogen decarboxylase</fullName>
        <shortName evidence="10">UPD</shortName>
        <shortName evidence="10">URO-D</shortName>
        <ecNumber evidence="5 10">4.1.1.37</ecNumber>
    </recommendedName>
</protein>
<feature type="binding site" evidence="10">
    <location>
        <position position="319"/>
    </location>
    <ligand>
        <name>substrate</name>
    </ligand>
</feature>
<dbReference type="HAMAP" id="MF_00218">
    <property type="entry name" value="URO_D"/>
    <property type="match status" value="1"/>
</dbReference>
<evidence type="ECO:0000256" key="4">
    <source>
        <dbReference type="ARBA" id="ARBA00011738"/>
    </source>
</evidence>
<feature type="binding site" evidence="10">
    <location>
        <begin position="27"/>
        <end position="31"/>
    </location>
    <ligand>
        <name>substrate</name>
    </ligand>
</feature>
<dbReference type="EC" id="4.1.1.37" evidence="5 10"/>
<comment type="subcellular location">
    <subcellularLocation>
        <location evidence="1">Cytoplasm</location>
        <location evidence="1">Cytosol</location>
    </subcellularLocation>
</comment>
<keyword evidence="9 10" id="KW-0627">Porphyrin biosynthesis</keyword>
<keyword evidence="7 10" id="KW-0210">Decarboxylase</keyword>
<accession>A0A2P9HA74</accession>
<dbReference type="EMBL" id="BX908798">
    <property type="protein sequence ID" value="SPJ31882.1"/>
    <property type="molecule type" value="Genomic_DNA"/>
</dbReference>
<dbReference type="Proteomes" id="UP000000529">
    <property type="component" value="Chromosome"/>
</dbReference>
<reference evidence="15 16" key="1">
    <citation type="journal article" date="2004" name="Science">
        <title>Illuminating the evolutionary history of chlamydiae.</title>
        <authorList>
            <person name="Horn M."/>
            <person name="Collingro A."/>
            <person name="Schmitz-Esser S."/>
            <person name="Beier C.L."/>
            <person name="Purkhold U."/>
            <person name="Fartmann B."/>
            <person name="Brandt P."/>
            <person name="Nyakatura G.J."/>
            <person name="Droege M."/>
            <person name="Frishman D."/>
            <person name="Rattei T."/>
            <person name="Mewes H."/>
            <person name="Wagner M."/>
        </authorList>
    </citation>
    <scope>NUCLEOTIDE SEQUENCE [LARGE SCALE GENOMIC DNA]</scope>
    <source>
        <strain evidence="15 16">UWE25</strain>
    </source>
</reference>
<evidence type="ECO:0000256" key="11">
    <source>
        <dbReference type="RuleBase" id="RU000554"/>
    </source>
</evidence>
<comment type="function">
    <text evidence="10">Catalyzes the decarboxylation of four acetate groups of uroporphyrinogen-III to yield coproporphyrinogen-III.</text>
</comment>
<dbReference type="GO" id="GO:0005829">
    <property type="term" value="C:cytosol"/>
    <property type="evidence" value="ECO:0007669"/>
    <property type="project" value="UniProtKB-SubCell"/>
</dbReference>
<comment type="similarity">
    <text evidence="3 10 12">Belongs to the uroporphyrinogen decarboxylase family.</text>
</comment>
<evidence type="ECO:0000256" key="1">
    <source>
        <dbReference type="ARBA" id="ARBA00004514"/>
    </source>
</evidence>
<evidence type="ECO:0000256" key="10">
    <source>
        <dbReference type="HAMAP-Rule" id="MF_00218"/>
    </source>
</evidence>
<name>A0A2P9HA74_PARUW</name>
<dbReference type="GO" id="GO:0004853">
    <property type="term" value="F:uroporphyrinogen decarboxylase activity"/>
    <property type="evidence" value="ECO:0007669"/>
    <property type="project" value="UniProtKB-UniRule"/>
</dbReference>
<evidence type="ECO:0000313" key="16">
    <source>
        <dbReference type="Proteomes" id="UP000000529"/>
    </source>
</evidence>
<dbReference type="KEGG" id="pcu:PC_RS07260"/>